<dbReference type="Gene3D" id="1.10.10.10">
    <property type="entry name" value="Winged helix-like DNA-binding domain superfamily/Winged helix DNA-binding domain"/>
    <property type="match status" value="1"/>
</dbReference>
<protein>
    <submittedName>
        <fullName evidence="6">HTH-type transcriptional activator AllS</fullName>
    </submittedName>
</protein>
<keyword evidence="3" id="KW-0238">DNA-binding</keyword>
<proteinExistence type="inferred from homology"/>
<dbReference type="EMBL" id="JEMX01000125">
    <property type="protein sequence ID" value="EXI77049.1"/>
    <property type="molecule type" value="Genomic_DNA"/>
</dbReference>
<evidence type="ECO:0000256" key="4">
    <source>
        <dbReference type="ARBA" id="ARBA00023163"/>
    </source>
</evidence>
<dbReference type="AlphaFoldDB" id="A0A011QE72"/>
<comment type="caution">
    <text evidence="6">The sequence shown here is derived from an EMBL/GenBank/DDBJ whole genome shotgun (WGS) entry which is preliminary data.</text>
</comment>
<evidence type="ECO:0000256" key="2">
    <source>
        <dbReference type="ARBA" id="ARBA00023015"/>
    </source>
</evidence>
<dbReference type="InterPro" id="IPR036390">
    <property type="entry name" value="WH_DNA-bd_sf"/>
</dbReference>
<dbReference type="Pfam" id="PF03466">
    <property type="entry name" value="LysR_substrate"/>
    <property type="match status" value="1"/>
</dbReference>
<dbReference type="SUPFAM" id="SSF53850">
    <property type="entry name" value="Periplasmic binding protein-like II"/>
    <property type="match status" value="1"/>
</dbReference>
<dbReference type="InterPro" id="IPR000847">
    <property type="entry name" value="LysR_HTH_N"/>
</dbReference>
<dbReference type="PATRIC" id="fig|1454003.3.peg.4122"/>
<reference evidence="6 7" key="1">
    <citation type="submission" date="2014-02" db="EMBL/GenBank/DDBJ databases">
        <title>Expanding our view of genomic diversity in Candidatus Accumulibacter clades.</title>
        <authorList>
            <person name="Skennerton C.T."/>
            <person name="Barr J.J."/>
            <person name="Slater F.R."/>
            <person name="Bond P.L."/>
            <person name="Tyson G.W."/>
        </authorList>
    </citation>
    <scope>NUCLEOTIDE SEQUENCE [LARGE SCALE GENOMIC DNA]</scope>
    <source>
        <strain evidence="7">BA-92</strain>
    </source>
</reference>
<evidence type="ECO:0000256" key="1">
    <source>
        <dbReference type="ARBA" id="ARBA00009437"/>
    </source>
</evidence>
<dbReference type="GO" id="GO:0003700">
    <property type="term" value="F:DNA-binding transcription factor activity"/>
    <property type="evidence" value="ECO:0007669"/>
    <property type="project" value="InterPro"/>
</dbReference>
<dbReference type="PROSITE" id="PS50931">
    <property type="entry name" value="HTH_LYSR"/>
    <property type="match status" value="1"/>
</dbReference>
<organism evidence="6 7">
    <name type="scientific">Candidatus Accumulibacter appositus</name>
    <dbReference type="NCBI Taxonomy" id="1454003"/>
    <lineage>
        <taxon>Bacteria</taxon>
        <taxon>Pseudomonadati</taxon>
        <taxon>Pseudomonadota</taxon>
        <taxon>Betaproteobacteria</taxon>
        <taxon>Candidatus Accumulibacter</taxon>
    </lineage>
</organism>
<dbReference type="STRING" id="1454003.AW10_04057"/>
<sequence>MSETPHITLDQWRGLIAVVDAGGYAQAAQLLHKSQSAVTYAVQKIESLLGVNAFEIQGRKAVLTPTGQMLYRRALALVDEASDLERAAHALSAGWEAEIHLAVEILFPTWLLFDCLARFGEESPRTRITVIESVLGGTTEALLTGQADLAIAPQAPPGFLGDLLLQMPVVAVAHRDHPLHRLERELSARDLREYRHVLVRDSGVTRDRRALSVEVDQRWTVSHMASSIQALRMGHGFAWLPCEHIRDELASGLLKPLPLRAGRERLVPLYLVLADPDFAGPGVRRLAEIIRETATASLPGRPLASS</sequence>
<dbReference type="Gene3D" id="3.40.190.290">
    <property type="match status" value="1"/>
</dbReference>
<evidence type="ECO:0000256" key="3">
    <source>
        <dbReference type="ARBA" id="ARBA00023125"/>
    </source>
</evidence>
<dbReference type="GO" id="GO:0000976">
    <property type="term" value="F:transcription cis-regulatory region binding"/>
    <property type="evidence" value="ECO:0007669"/>
    <property type="project" value="TreeGrafter"/>
</dbReference>
<evidence type="ECO:0000313" key="7">
    <source>
        <dbReference type="Proteomes" id="UP000021816"/>
    </source>
</evidence>
<comment type="similarity">
    <text evidence="1">Belongs to the LysR transcriptional regulatory family.</text>
</comment>
<accession>A0A011QE72</accession>
<dbReference type="SUPFAM" id="SSF46785">
    <property type="entry name" value="Winged helix' DNA-binding domain"/>
    <property type="match status" value="1"/>
</dbReference>
<evidence type="ECO:0000259" key="5">
    <source>
        <dbReference type="PROSITE" id="PS50931"/>
    </source>
</evidence>
<dbReference type="InterPro" id="IPR036388">
    <property type="entry name" value="WH-like_DNA-bd_sf"/>
</dbReference>
<dbReference type="PANTHER" id="PTHR30126">
    <property type="entry name" value="HTH-TYPE TRANSCRIPTIONAL REGULATOR"/>
    <property type="match status" value="1"/>
</dbReference>
<evidence type="ECO:0000313" key="6">
    <source>
        <dbReference type="EMBL" id="EXI77049.1"/>
    </source>
</evidence>
<keyword evidence="4" id="KW-0804">Transcription</keyword>
<dbReference type="InterPro" id="IPR005119">
    <property type="entry name" value="LysR_subst-bd"/>
</dbReference>
<name>A0A011QE72_9PROT</name>
<dbReference type="Proteomes" id="UP000021816">
    <property type="component" value="Unassembled WGS sequence"/>
</dbReference>
<keyword evidence="2" id="KW-0805">Transcription regulation</keyword>
<feature type="domain" description="HTH lysR-type" evidence="5">
    <location>
        <begin position="7"/>
        <end position="64"/>
    </location>
</feature>
<dbReference type="PANTHER" id="PTHR30126:SF88">
    <property type="entry name" value="TRANSCRIPTIONAL REGULATOR-RELATED"/>
    <property type="match status" value="1"/>
</dbReference>
<gene>
    <name evidence="6" type="primary">allS</name>
    <name evidence="6" type="ORF">AW10_04057</name>
</gene>
<dbReference type="Pfam" id="PF00126">
    <property type="entry name" value="HTH_1"/>
    <property type="match status" value="1"/>
</dbReference>